<evidence type="ECO:0008006" key="3">
    <source>
        <dbReference type="Google" id="ProtNLM"/>
    </source>
</evidence>
<organism evidence="1 2">
    <name type="scientific">Candidatus Raymondbacteria bacterium RIFOXYD12_FULL_49_13</name>
    <dbReference type="NCBI Taxonomy" id="1817890"/>
    <lineage>
        <taxon>Bacteria</taxon>
        <taxon>Raymondiibacteriota</taxon>
    </lineage>
</organism>
<dbReference type="InterPro" id="IPR011990">
    <property type="entry name" value="TPR-like_helical_dom_sf"/>
</dbReference>
<dbReference type="EMBL" id="MFYX01000095">
    <property type="protein sequence ID" value="OGK03170.1"/>
    <property type="molecule type" value="Genomic_DNA"/>
</dbReference>
<proteinExistence type="predicted"/>
<dbReference type="Proteomes" id="UP000179243">
    <property type="component" value="Unassembled WGS sequence"/>
</dbReference>
<protein>
    <recommendedName>
        <fullName evidence="3">Tetratricopeptide repeat protein</fullName>
    </recommendedName>
</protein>
<dbReference type="SUPFAM" id="SSF48452">
    <property type="entry name" value="TPR-like"/>
    <property type="match status" value="1"/>
</dbReference>
<evidence type="ECO:0000313" key="1">
    <source>
        <dbReference type="EMBL" id="OGK03170.1"/>
    </source>
</evidence>
<gene>
    <name evidence="1" type="ORF">A2519_00015</name>
</gene>
<name>A0A1F7F928_UNCRA</name>
<reference evidence="1 2" key="1">
    <citation type="journal article" date="2016" name="Nat. Commun.">
        <title>Thousands of microbial genomes shed light on interconnected biogeochemical processes in an aquifer system.</title>
        <authorList>
            <person name="Anantharaman K."/>
            <person name="Brown C.T."/>
            <person name="Hug L.A."/>
            <person name="Sharon I."/>
            <person name="Castelle C.J."/>
            <person name="Probst A.J."/>
            <person name="Thomas B.C."/>
            <person name="Singh A."/>
            <person name="Wilkins M.J."/>
            <person name="Karaoz U."/>
            <person name="Brodie E.L."/>
            <person name="Williams K.H."/>
            <person name="Hubbard S.S."/>
            <person name="Banfield J.F."/>
        </authorList>
    </citation>
    <scope>NUCLEOTIDE SEQUENCE [LARGE SCALE GENOMIC DNA]</scope>
</reference>
<evidence type="ECO:0000313" key="2">
    <source>
        <dbReference type="Proteomes" id="UP000179243"/>
    </source>
</evidence>
<dbReference type="AlphaFoldDB" id="A0A1F7F928"/>
<comment type="caution">
    <text evidence="1">The sequence shown here is derived from an EMBL/GenBank/DDBJ whole genome shotgun (WGS) entry which is preliminary data.</text>
</comment>
<accession>A0A1F7F928</accession>
<sequence length="327" mass="37102">MSGLSLVLVCTAACAGLVDRQYDADLTQGVDLIMRQEYDSAGKRFAAMTVRAPRNPAARFLNVSLMAGRFYDKNDTSQLAAFYVEADTVLALTQLPCSPMCRFYHAATLGYLAVFHSNEGRWLQGAVLGYKAAAMYNDLSKDKVASGDVLGMLGSYHYWTSSILKGMFRLPFLGDRRAQGIEELSRSIGASRYLTGALVNSLIWIYYDNKQYAKALSLCESILDRYPRNRVYRKTRLAILYMMGRYNQAETLARDLLKEYEGVEEAPVNYYIIKIKLALIYFSSGKIALGNALVREVDQVQFDEYMRQRLQKHIDIMHKAVREQEKQ</sequence>
<dbReference type="Gene3D" id="1.25.40.10">
    <property type="entry name" value="Tetratricopeptide repeat domain"/>
    <property type="match status" value="1"/>
</dbReference>